<protein>
    <submittedName>
        <fullName evidence="1">DUF2922 domain-containing protein</fullName>
    </submittedName>
</protein>
<evidence type="ECO:0000313" key="1">
    <source>
        <dbReference type="EMBL" id="QLY80566.1"/>
    </source>
</evidence>
<dbReference type="InterPro" id="IPR021321">
    <property type="entry name" value="DUF2922"/>
</dbReference>
<organism evidence="1 2">
    <name type="scientific">Clostridium intestinale</name>
    <dbReference type="NCBI Taxonomy" id="36845"/>
    <lineage>
        <taxon>Bacteria</taxon>
        <taxon>Bacillati</taxon>
        <taxon>Bacillota</taxon>
        <taxon>Clostridia</taxon>
        <taxon>Eubacteriales</taxon>
        <taxon>Clostridiaceae</taxon>
        <taxon>Clostridium</taxon>
    </lineage>
</organism>
<gene>
    <name evidence="1" type="ORF">HZF06_02990</name>
</gene>
<dbReference type="Proteomes" id="UP000512286">
    <property type="component" value="Chromosome"/>
</dbReference>
<proteinExistence type="predicted"/>
<accession>A0A7D6VRP7</accession>
<dbReference type="RefSeq" id="WP_181602367.1">
    <property type="nucleotide sequence ID" value="NZ_CP059378.1"/>
</dbReference>
<evidence type="ECO:0000313" key="2">
    <source>
        <dbReference type="Proteomes" id="UP000512286"/>
    </source>
</evidence>
<dbReference type="KEGG" id="cint:HZF06_02990"/>
<name>A0A7D6VRP7_9CLOT</name>
<dbReference type="EMBL" id="CP059378">
    <property type="protein sequence ID" value="QLY80566.1"/>
    <property type="molecule type" value="Genomic_DNA"/>
</dbReference>
<dbReference type="AlphaFoldDB" id="A0A7D6VRP7"/>
<dbReference type="Pfam" id="PF11148">
    <property type="entry name" value="DUF2922"/>
    <property type="match status" value="1"/>
</dbReference>
<reference evidence="1 2" key="1">
    <citation type="submission" date="2020-07" db="EMBL/GenBank/DDBJ databases">
        <title>Electron transfer.</title>
        <authorList>
            <person name="Huang L."/>
            <person name="Liu X."/>
            <person name="Zhou S."/>
        </authorList>
    </citation>
    <scope>NUCLEOTIDE SEQUENCE [LARGE SCALE GENOMIC DNA]</scope>
    <source>
        <strain evidence="1 2">Lx1</strain>
    </source>
</reference>
<sequence length="70" mass="7742">MDFTLYLSFITSSGKKSSMTIPGVRSDITKDEVSDLMNLIIEKNIFLSDKGFLVSAHGAKVTEKRSTELV</sequence>